<dbReference type="AlphaFoldDB" id="A0A140DU19"/>
<dbReference type="NCBIfam" id="TIGR01484">
    <property type="entry name" value="HAD-SF-IIB"/>
    <property type="match status" value="1"/>
</dbReference>
<accession>A0A140DU19</accession>
<dbReference type="SUPFAM" id="SSF56784">
    <property type="entry name" value="HAD-like"/>
    <property type="match status" value="1"/>
</dbReference>
<dbReference type="InterPro" id="IPR006379">
    <property type="entry name" value="HAD-SF_hydro_IIB"/>
</dbReference>
<reference evidence="1 2" key="1">
    <citation type="journal article" date="2016" name="Gut Pathog.">
        <title>Whole genome sequencing of "Faecalibaculum rodentium" ALO17, isolated from C57BL/6J laboratory mouse feces.</title>
        <authorList>
            <person name="Lim S."/>
            <person name="Chang D.H."/>
            <person name="Ahn S."/>
            <person name="Kim B.C."/>
        </authorList>
    </citation>
    <scope>NUCLEOTIDE SEQUENCE [LARGE SCALE GENOMIC DNA]</scope>
    <source>
        <strain evidence="1 2">Alo17</strain>
    </source>
</reference>
<dbReference type="GeneID" id="78477789"/>
<sequence>MKWKALFADIDGTLAEKGEILGPETKKQLTKLHEKGVKIGLATGRPMDRRILEKARKWDLPFAFDAVIGLNGGDLWVRGEEETQHMNMLSTESVKKIMKLLEGEDVNAIIYRDGYDDVICTRMDQFIEGSMLRNSSFARKVEPEEMWAEPAGKVEVQYPADQQGRILKLLKDNPDPAWITVGTFPGAVEFMDPAVSKGSALRLYAEQTGIPLSDILAFGDMDNDITMLQEAGLGICLANGSAPTKAAADTVTDFVCAEDGVGRHLQKMEQDGEFD</sequence>
<dbReference type="Gene3D" id="3.30.1240.10">
    <property type="match status" value="1"/>
</dbReference>
<evidence type="ECO:0000313" key="1">
    <source>
        <dbReference type="EMBL" id="AMK54146.1"/>
    </source>
</evidence>
<dbReference type="GO" id="GO:0005829">
    <property type="term" value="C:cytosol"/>
    <property type="evidence" value="ECO:0007669"/>
    <property type="project" value="TreeGrafter"/>
</dbReference>
<dbReference type="GO" id="GO:0000287">
    <property type="term" value="F:magnesium ion binding"/>
    <property type="evidence" value="ECO:0007669"/>
    <property type="project" value="TreeGrafter"/>
</dbReference>
<dbReference type="OrthoDB" id="9781413at2"/>
<name>A0A140DU19_9FIRM</name>
<proteinExistence type="predicted"/>
<evidence type="ECO:0000313" key="2">
    <source>
        <dbReference type="Proteomes" id="UP000069771"/>
    </source>
</evidence>
<dbReference type="PANTHER" id="PTHR10000">
    <property type="entry name" value="PHOSPHOSERINE PHOSPHATASE"/>
    <property type="match status" value="1"/>
</dbReference>
<dbReference type="InterPro" id="IPR036412">
    <property type="entry name" value="HAD-like_sf"/>
</dbReference>
<dbReference type="STRING" id="1702221.AALO17_10120"/>
<organism evidence="1 2">
    <name type="scientific">Faecalibaculum rodentium</name>
    <dbReference type="NCBI Taxonomy" id="1702221"/>
    <lineage>
        <taxon>Bacteria</taxon>
        <taxon>Bacillati</taxon>
        <taxon>Bacillota</taxon>
        <taxon>Erysipelotrichia</taxon>
        <taxon>Erysipelotrichales</taxon>
        <taxon>Erysipelotrichaceae</taxon>
        <taxon>Faecalibaculum</taxon>
    </lineage>
</organism>
<dbReference type="Gene3D" id="3.40.50.1000">
    <property type="entry name" value="HAD superfamily/HAD-like"/>
    <property type="match status" value="1"/>
</dbReference>
<dbReference type="PANTHER" id="PTHR10000:SF8">
    <property type="entry name" value="HAD SUPERFAMILY HYDROLASE-LIKE, TYPE 3"/>
    <property type="match status" value="1"/>
</dbReference>
<dbReference type="Proteomes" id="UP000069771">
    <property type="component" value="Chromosome"/>
</dbReference>
<dbReference type="Pfam" id="PF08282">
    <property type="entry name" value="Hydrolase_3"/>
    <property type="match status" value="1"/>
</dbReference>
<keyword evidence="2" id="KW-1185">Reference proteome</keyword>
<dbReference type="KEGG" id="fro:AALO17_10120"/>
<dbReference type="GO" id="GO:0016791">
    <property type="term" value="F:phosphatase activity"/>
    <property type="evidence" value="ECO:0007669"/>
    <property type="project" value="TreeGrafter"/>
</dbReference>
<dbReference type="EMBL" id="CP011391">
    <property type="protein sequence ID" value="AMK54146.1"/>
    <property type="molecule type" value="Genomic_DNA"/>
</dbReference>
<dbReference type="InterPro" id="IPR023214">
    <property type="entry name" value="HAD_sf"/>
</dbReference>
<gene>
    <name evidence="1" type="ORF">AALO17_10120</name>
</gene>
<dbReference type="RefSeq" id="WP_067556124.1">
    <property type="nucleotide sequence ID" value="NZ_CP011391.1"/>
</dbReference>
<protein>
    <submittedName>
        <fullName evidence="1">Uncharacterized protein</fullName>
    </submittedName>
</protein>